<keyword evidence="2" id="KW-1185">Reference proteome</keyword>
<dbReference type="OrthoDB" id="3001at2759"/>
<dbReference type="PANTHER" id="PTHR35688">
    <property type="entry name" value="NAD(P)-LINKED OXIDOREDUCTASE SUPERFAMILY PROTEIN"/>
    <property type="match status" value="1"/>
</dbReference>
<dbReference type="EMBL" id="JAKOGI010000169">
    <property type="protein sequence ID" value="KAJ8441319.1"/>
    <property type="molecule type" value="Genomic_DNA"/>
</dbReference>
<sequence length="164" mass="18846">MEAPKVASITHEHLLITGKFPLMCLRGLEPERRLTPFTYWFLFFTAFPRPFTTVQVSSKPTSTIEPNKSTSEPTQERVFFDGGTHSEELIANLPLGLTLLWLPLTQAAVSRAFFLRYRFTNLRVTVISGLTGQDRSDFSYKIRVRFCETNINPQQFHHMPGHDL</sequence>
<evidence type="ECO:0000313" key="2">
    <source>
        <dbReference type="Proteomes" id="UP001153076"/>
    </source>
</evidence>
<organism evidence="1 2">
    <name type="scientific">Carnegiea gigantea</name>
    <dbReference type="NCBI Taxonomy" id="171969"/>
    <lineage>
        <taxon>Eukaryota</taxon>
        <taxon>Viridiplantae</taxon>
        <taxon>Streptophyta</taxon>
        <taxon>Embryophyta</taxon>
        <taxon>Tracheophyta</taxon>
        <taxon>Spermatophyta</taxon>
        <taxon>Magnoliopsida</taxon>
        <taxon>eudicotyledons</taxon>
        <taxon>Gunneridae</taxon>
        <taxon>Pentapetalae</taxon>
        <taxon>Caryophyllales</taxon>
        <taxon>Cactineae</taxon>
        <taxon>Cactaceae</taxon>
        <taxon>Cactoideae</taxon>
        <taxon>Echinocereeae</taxon>
        <taxon>Carnegiea</taxon>
    </lineage>
</organism>
<accession>A0A9Q1KD51</accession>
<protein>
    <submittedName>
        <fullName evidence="1">Uncharacterized protein</fullName>
    </submittedName>
</protein>
<proteinExistence type="predicted"/>
<dbReference type="AlphaFoldDB" id="A0A9Q1KD51"/>
<dbReference type="PANTHER" id="PTHR35688:SF2">
    <property type="entry name" value="NAD(P)-LINKED OXIDOREDUCTASE SUPERFAMILY PROTEIN"/>
    <property type="match status" value="1"/>
</dbReference>
<dbReference type="Proteomes" id="UP001153076">
    <property type="component" value="Unassembled WGS sequence"/>
</dbReference>
<evidence type="ECO:0000313" key="1">
    <source>
        <dbReference type="EMBL" id="KAJ8441319.1"/>
    </source>
</evidence>
<gene>
    <name evidence="1" type="ORF">Cgig2_024831</name>
</gene>
<reference evidence="1" key="1">
    <citation type="submission" date="2022-04" db="EMBL/GenBank/DDBJ databases">
        <title>Carnegiea gigantea Genome sequencing and assembly v2.</title>
        <authorList>
            <person name="Copetti D."/>
            <person name="Sanderson M.J."/>
            <person name="Burquez A."/>
            <person name="Wojciechowski M.F."/>
        </authorList>
    </citation>
    <scope>NUCLEOTIDE SEQUENCE</scope>
    <source>
        <strain evidence="1">SGP5-SGP5p</strain>
        <tissue evidence="1">Aerial part</tissue>
    </source>
</reference>
<name>A0A9Q1KD51_9CARY</name>
<comment type="caution">
    <text evidence="1">The sequence shown here is derived from an EMBL/GenBank/DDBJ whole genome shotgun (WGS) entry which is preliminary data.</text>
</comment>